<keyword evidence="8 11" id="KW-1133">Transmembrane helix</keyword>
<dbReference type="NCBIfam" id="TIGR01726">
    <property type="entry name" value="HEQRo_perm_3TM"/>
    <property type="match status" value="1"/>
</dbReference>
<reference evidence="13 15" key="2">
    <citation type="submission" date="2016-11" db="EMBL/GenBank/DDBJ databases">
        <authorList>
            <person name="Klemetsen T."/>
        </authorList>
    </citation>
    <scope>NUCLEOTIDE SEQUENCE [LARGE SCALE GENOMIC DNA]</scope>
    <source>
        <strain evidence="13">MT 2528</strain>
    </source>
</reference>
<dbReference type="InterPro" id="IPR035906">
    <property type="entry name" value="MetI-like_sf"/>
</dbReference>
<dbReference type="KEGG" id="mvs:MVIS_4063"/>
<evidence type="ECO:0000313" key="15">
    <source>
        <dbReference type="Proteomes" id="UP000182660"/>
    </source>
</evidence>
<keyword evidence="6 11" id="KW-0812">Transmembrane</keyword>
<dbReference type="InterPro" id="IPR010065">
    <property type="entry name" value="AA_ABC_transptr_permease_3TM"/>
</dbReference>
<organism evidence="14 16">
    <name type="scientific">Moritella viscosa</name>
    <dbReference type="NCBI Taxonomy" id="80854"/>
    <lineage>
        <taxon>Bacteria</taxon>
        <taxon>Pseudomonadati</taxon>
        <taxon>Pseudomonadota</taxon>
        <taxon>Gammaproteobacteria</taxon>
        <taxon>Alteromonadales</taxon>
        <taxon>Moritellaceae</taxon>
        <taxon>Moritella</taxon>
    </lineage>
</organism>
<feature type="transmembrane region" description="Helical" evidence="11">
    <location>
        <begin position="155"/>
        <end position="176"/>
    </location>
</feature>
<dbReference type="STRING" id="80854.MVIS_4063"/>
<comment type="subcellular location">
    <subcellularLocation>
        <location evidence="1">Cell inner membrane</location>
        <topology evidence="1">Multi-pass membrane protein</topology>
    </subcellularLocation>
    <subcellularLocation>
        <location evidence="11">Cell membrane</location>
        <topology evidence="11">Multi-pass membrane protein</topology>
    </subcellularLocation>
</comment>
<dbReference type="Gene3D" id="1.10.3720.10">
    <property type="entry name" value="MetI-like"/>
    <property type="match status" value="1"/>
</dbReference>
<dbReference type="PANTHER" id="PTHR30614">
    <property type="entry name" value="MEMBRANE COMPONENT OF AMINO ACID ABC TRANSPORTER"/>
    <property type="match status" value="1"/>
</dbReference>
<dbReference type="CDD" id="cd06261">
    <property type="entry name" value="TM_PBP2"/>
    <property type="match status" value="1"/>
</dbReference>
<keyword evidence="4" id="KW-1003">Cell membrane</keyword>
<dbReference type="Proteomes" id="UP000182660">
    <property type="component" value="Unassembled WGS sequence"/>
</dbReference>
<dbReference type="GO" id="GO:0022857">
    <property type="term" value="F:transmembrane transporter activity"/>
    <property type="evidence" value="ECO:0007669"/>
    <property type="project" value="InterPro"/>
</dbReference>
<dbReference type="SUPFAM" id="SSF161098">
    <property type="entry name" value="MetI-like"/>
    <property type="match status" value="1"/>
</dbReference>
<evidence type="ECO:0000256" key="2">
    <source>
        <dbReference type="ARBA" id="ARBA00010072"/>
    </source>
</evidence>
<evidence type="ECO:0000256" key="6">
    <source>
        <dbReference type="ARBA" id="ARBA00022692"/>
    </source>
</evidence>
<dbReference type="OrthoDB" id="9771188at2"/>
<dbReference type="RefSeq" id="WP_045112003.1">
    <property type="nucleotide sequence ID" value="NZ_CAWQZC010000152.1"/>
</dbReference>
<keyword evidence="15" id="KW-1185">Reference proteome</keyword>
<dbReference type="GO" id="GO:0043190">
    <property type="term" value="C:ATP-binding cassette (ABC) transporter complex"/>
    <property type="evidence" value="ECO:0007669"/>
    <property type="project" value="InterPro"/>
</dbReference>
<keyword evidence="3 11" id="KW-0813">Transport</keyword>
<evidence type="ECO:0000259" key="12">
    <source>
        <dbReference type="PROSITE" id="PS50928"/>
    </source>
</evidence>
<evidence type="ECO:0000313" key="13">
    <source>
        <dbReference type="EMBL" id="SGY91564.1"/>
    </source>
</evidence>
<dbReference type="InterPro" id="IPR000515">
    <property type="entry name" value="MetI-like"/>
</dbReference>
<evidence type="ECO:0000256" key="1">
    <source>
        <dbReference type="ARBA" id="ARBA00004429"/>
    </source>
</evidence>
<keyword evidence="5" id="KW-0997">Cell inner membrane</keyword>
<evidence type="ECO:0000313" key="14">
    <source>
        <dbReference type="EMBL" id="SGZ01136.1"/>
    </source>
</evidence>
<evidence type="ECO:0000256" key="7">
    <source>
        <dbReference type="ARBA" id="ARBA00022970"/>
    </source>
</evidence>
<evidence type="ECO:0000256" key="8">
    <source>
        <dbReference type="ARBA" id="ARBA00022989"/>
    </source>
</evidence>
<feature type="transmembrane region" description="Helical" evidence="11">
    <location>
        <begin position="51"/>
        <end position="69"/>
    </location>
</feature>
<evidence type="ECO:0000256" key="4">
    <source>
        <dbReference type="ARBA" id="ARBA00022475"/>
    </source>
</evidence>
<feature type="transmembrane region" description="Helical" evidence="11">
    <location>
        <begin position="89"/>
        <end position="110"/>
    </location>
</feature>
<name>A0A090IKS1_9GAMM</name>
<dbReference type="AlphaFoldDB" id="A0A090IKS1"/>
<dbReference type="EMBL" id="FPLD01000065">
    <property type="protein sequence ID" value="SGZ01136.1"/>
    <property type="molecule type" value="Genomic_DNA"/>
</dbReference>
<dbReference type="Proteomes" id="UP000183794">
    <property type="component" value="Unassembled WGS sequence"/>
</dbReference>
<comment type="similarity">
    <text evidence="2">Belongs to the binding-protein-dependent transport system permease family. HisMQ subfamily.</text>
</comment>
<gene>
    <name evidence="13" type="ORF">MT2528_2194</name>
    <name evidence="14" type="ORF">NVI5450_2394</name>
</gene>
<accession>A0A090IKS1</accession>
<dbReference type="GO" id="GO:0006865">
    <property type="term" value="P:amino acid transport"/>
    <property type="evidence" value="ECO:0007669"/>
    <property type="project" value="UniProtKB-KW"/>
</dbReference>
<protein>
    <recommendedName>
        <fullName evidence="10">Arginine ABC transporter permease protein ArtM</fullName>
    </recommendedName>
</protein>
<dbReference type="Pfam" id="PF00528">
    <property type="entry name" value="BPD_transp_1"/>
    <property type="match status" value="1"/>
</dbReference>
<feature type="domain" description="ABC transmembrane type-1" evidence="12">
    <location>
        <begin position="13"/>
        <end position="209"/>
    </location>
</feature>
<evidence type="ECO:0000256" key="11">
    <source>
        <dbReference type="RuleBase" id="RU363032"/>
    </source>
</evidence>
<dbReference type="GeneID" id="61296056"/>
<evidence type="ECO:0000313" key="16">
    <source>
        <dbReference type="Proteomes" id="UP000183794"/>
    </source>
</evidence>
<evidence type="ECO:0000256" key="10">
    <source>
        <dbReference type="ARBA" id="ARBA00040319"/>
    </source>
</evidence>
<feature type="transmembrane region" description="Helical" evidence="11">
    <location>
        <begin position="20"/>
        <end position="39"/>
    </location>
</feature>
<dbReference type="PROSITE" id="PS50928">
    <property type="entry name" value="ABC_TM1"/>
    <property type="match status" value="1"/>
</dbReference>
<evidence type="ECO:0000256" key="3">
    <source>
        <dbReference type="ARBA" id="ARBA00022448"/>
    </source>
</evidence>
<dbReference type="PANTHER" id="PTHR30614:SF10">
    <property type="entry name" value="ARGININE ABC TRANSPORTER PERMEASE PROTEIN ARTM"/>
    <property type="match status" value="1"/>
</dbReference>
<dbReference type="EMBL" id="FPLJ01000052">
    <property type="protein sequence ID" value="SGY91564.1"/>
    <property type="molecule type" value="Genomic_DNA"/>
</dbReference>
<sequence length="221" mass="24487">MTLDHFWLLFNGLSTTLEITFFSLLFGSMIAALLTLAMINKIPGLNLLSRTIILVFTGTPLLIQIFLVYSGPSQFEWIKDSFLWDYLRQAKICAIIALSFNTAAYSSLLFKGAIESVPRGEWDACKALGMNRWQTLAVIVPHAIRRVLPSYSNEVILVLKGTSLASSITIMDVMGYANQINGQTYDALMAFSAAGIIYLGMNGILVLIFKQLEKKALAFQS</sequence>
<dbReference type="InterPro" id="IPR043429">
    <property type="entry name" value="ArtM/GltK/GlnP/TcyL/YhdX-like"/>
</dbReference>
<evidence type="ECO:0000256" key="5">
    <source>
        <dbReference type="ARBA" id="ARBA00022519"/>
    </source>
</evidence>
<dbReference type="HOGENOM" id="CLU_019602_1_4_6"/>
<reference evidence="14 16" key="1">
    <citation type="submission" date="2016-11" db="EMBL/GenBank/DDBJ databases">
        <authorList>
            <person name="Jaros S."/>
            <person name="Januszkiewicz K."/>
            <person name="Wedrychowicz H."/>
        </authorList>
    </citation>
    <scope>NUCLEOTIDE SEQUENCE [LARGE SCALE GENOMIC DNA]</scope>
    <source>
        <strain evidence="14">NVI 5450</strain>
    </source>
</reference>
<proteinExistence type="inferred from homology"/>
<feature type="transmembrane region" description="Helical" evidence="11">
    <location>
        <begin position="188"/>
        <end position="209"/>
    </location>
</feature>
<keyword evidence="9 11" id="KW-0472">Membrane</keyword>
<dbReference type="PATRIC" id="fig|80854.5.peg.4312"/>
<keyword evidence="7" id="KW-0029">Amino-acid transport</keyword>
<dbReference type="NCBIfam" id="NF008336">
    <property type="entry name" value="PRK11122.1"/>
    <property type="match status" value="1"/>
</dbReference>
<evidence type="ECO:0000256" key="9">
    <source>
        <dbReference type="ARBA" id="ARBA00023136"/>
    </source>
</evidence>